<dbReference type="InterPro" id="IPR021257">
    <property type="entry name" value="DUF2809"/>
</dbReference>
<organism evidence="2 3">
    <name type="scientific">Mesonia aestuariivivens</name>
    <dbReference type="NCBI Taxonomy" id="2796128"/>
    <lineage>
        <taxon>Bacteria</taxon>
        <taxon>Pseudomonadati</taxon>
        <taxon>Bacteroidota</taxon>
        <taxon>Flavobacteriia</taxon>
        <taxon>Flavobacteriales</taxon>
        <taxon>Flavobacteriaceae</taxon>
        <taxon>Mesonia</taxon>
    </lineage>
</organism>
<reference evidence="2 3" key="1">
    <citation type="submission" date="2021-07" db="EMBL/GenBank/DDBJ databases">
        <title>Mesonia aestuariivivens sp. nov., isolated from a tidal flat.</title>
        <authorList>
            <person name="Kim Y.-O."/>
            <person name="Yoon J.-H."/>
        </authorList>
    </citation>
    <scope>NUCLEOTIDE SEQUENCE [LARGE SCALE GENOMIC DNA]</scope>
    <source>
        <strain evidence="2 3">JHPTF-M18</strain>
    </source>
</reference>
<feature type="transmembrane region" description="Helical" evidence="1">
    <location>
        <begin position="37"/>
        <end position="56"/>
    </location>
</feature>
<name>A0ABS6VXL4_9FLAO</name>
<sequence>MIERFFSSGFIRGVFGDYIIVFVIYSFICSFLKLKKLYVAIAVLILAYLIEIGQYLNVLQLLNITKSRSTAILVGSSFDWKDMAAYTFAFMTILLVEKLLHKKNS</sequence>
<evidence type="ECO:0000313" key="3">
    <source>
        <dbReference type="Proteomes" id="UP000719267"/>
    </source>
</evidence>
<evidence type="ECO:0000256" key="1">
    <source>
        <dbReference type="SAM" id="Phobius"/>
    </source>
</evidence>
<keyword evidence="1" id="KW-1133">Transmembrane helix</keyword>
<feature type="transmembrane region" description="Helical" evidence="1">
    <location>
        <begin position="83"/>
        <end position="100"/>
    </location>
</feature>
<comment type="caution">
    <text evidence="2">The sequence shown here is derived from an EMBL/GenBank/DDBJ whole genome shotgun (WGS) entry which is preliminary data.</text>
</comment>
<accession>A0ABS6VXL4</accession>
<keyword evidence="3" id="KW-1185">Reference proteome</keyword>
<dbReference type="EMBL" id="JAHWDF010000001">
    <property type="protein sequence ID" value="MBW2960331.1"/>
    <property type="molecule type" value="Genomic_DNA"/>
</dbReference>
<dbReference type="Proteomes" id="UP000719267">
    <property type="component" value="Unassembled WGS sequence"/>
</dbReference>
<protein>
    <submittedName>
        <fullName evidence="2">DUF2809 domain-containing protein</fullName>
    </submittedName>
</protein>
<keyword evidence="1" id="KW-0472">Membrane</keyword>
<evidence type="ECO:0000313" key="2">
    <source>
        <dbReference type="EMBL" id="MBW2960331.1"/>
    </source>
</evidence>
<dbReference type="RefSeq" id="WP_219038619.1">
    <property type="nucleotide sequence ID" value="NZ_JAHWDF010000001.1"/>
</dbReference>
<proteinExistence type="predicted"/>
<keyword evidence="1" id="KW-0812">Transmembrane</keyword>
<feature type="transmembrane region" description="Helical" evidence="1">
    <location>
        <begin position="6"/>
        <end position="25"/>
    </location>
</feature>
<dbReference type="Pfam" id="PF10990">
    <property type="entry name" value="DUF2809"/>
    <property type="match status" value="1"/>
</dbReference>
<gene>
    <name evidence="2" type="ORF">KW502_00775</name>
</gene>